<dbReference type="AlphaFoldDB" id="A0AAE0GGC3"/>
<organism evidence="2 3">
    <name type="scientific">Cymbomonas tetramitiformis</name>
    <dbReference type="NCBI Taxonomy" id="36881"/>
    <lineage>
        <taxon>Eukaryota</taxon>
        <taxon>Viridiplantae</taxon>
        <taxon>Chlorophyta</taxon>
        <taxon>Pyramimonadophyceae</taxon>
        <taxon>Pyramimonadales</taxon>
        <taxon>Pyramimonadaceae</taxon>
        <taxon>Cymbomonas</taxon>
    </lineage>
</organism>
<dbReference type="Proteomes" id="UP001190700">
    <property type="component" value="Unassembled WGS sequence"/>
</dbReference>
<protein>
    <recommendedName>
        <fullName evidence="1">Methyltransferase domain-containing protein</fullName>
    </recommendedName>
</protein>
<sequence length="371" mass="41360">MLQRVSQGSNLRLDVAVRTFKVDGGLNFCRNFGSFRTQTLRAKCSDAQPDKCVWWSPPSNDELRWSSRKKLTLKETAYFEGDQVLNQLARAVCGAECVPRKELFEAAEVGVKIYEHFSASRSNFDYPFVVDLCAGHGLLAWVLLLLSHSKDPSLRLTALCIDRYKPPSAFLLEEVLGARWPALVPRFRFVEGDVRSVQANGSCLLVSVHACGELSDMAIELALAGGAPLALMPCCHRISLKHGKGNDPLYALRHKRDQHSSRSIFDPAPVQHNGGTAASQPIKRGASVDSLVDAMDNQRAERLRDAGFAVEMDYISRDITPKNRLIMAADMDHNGYRMKTCVENGFPLHRRTLPVSPWAYFEERSSPTNVL</sequence>
<proteinExistence type="predicted"/>
<keyword evidence="3" id="KW-1185">Reference proteome</keyword>
<accession>A0AAE0GGC3</accession>
<evidence type="ECO:0000313" key="2">
    <source>
        <dbReference type="EMBL" id="KAK3277552.1"/>
    </source>
</evidence>
<evidence type="ECO:0000313" key="3">
    <source>
        <dbReference type="Proteomes" id="UP001190700"/>
    </source>
</evidence>
<gene>
    <name evidence="2" type="ORF">CYMTET_14446</name>
</gene>
<name>A0AAE0GGC3_9CHLO</name>
<comment type="caution">
    <text evidence="2">The sequence shown here is derived from an EMBL/GenBank/DDBJ whole genome shotgun (WGS) entry which is preliminary data.</text>
</comment>
<dbReference type="EMBL" id="LGRX02006052">
    <property type="protein sequence ID" value="KAK3277552.1"/>
    <property type="molecule type" value="Genomic_DNA"/>
</dbReference>
<reference evidence="2 3" key="1">
    <citation type="journal article" date="2015" name="Genome Biol. Evol.">
        <title>Comparative Genomics of a Bacterivorous Green Alga Reveals Evolutionary Causalities and Consequences of Phago-Mixotrophic Mode of Nutrition.</title>
        <authorList>
            <person name="Burns J.A."/>
            <person name="Paasch A."/>
            <person name="Narechania A."/>
            <person name="Kim E."/>
        </authorList>
    </citation>
    <scope>NUCLEOTIDE SEQUENCE [LARGE SCALE GENOMIC DNA]</scope>
    <source>
        <strain evidence="2 3">PLY_AMNH</strain>
    </source>
</reference>
<dbReference type="Pfam" id="PF13679">
    <property type="entry name" value="Methyltransf_32"/>
    <property type="match status" value="1"/>
</dbReference>
<dbReference type="InterPro" id="IPR025714">
    <property type="entry name" value="Methyltranfer_dom"/>
</dbReference>
<evidence type="ECO:0000259" key="1">
    <source>
        <dbReference type="Pfam" id="PF13679"/>
    </source>
</evidence>
<feature type="domain" description="Methyltransferase" evidence="1">
    <location>
        <begin position="122"/>
        <end position="237"/>
    </location>
</feature>